<name>A0A7V8FMR0_9BURK</name>
<feature type="region of interest" description="Disordered" evidence="1">
    <location>
        <begin position="1"/>
        <end position="25"/>
    </location>
</feature>
<dbReference type="Pfam" id="PF11067">
    <property type="entry name" value="DUF2868"/>
    <property type="match status" value="1"/>
</dbReference>
<reference evidence="4" key="1">
    <citation type="journal article" date="2020" name="MBio">
        <title>Horizontal gene transfer to a defensive symbiont with a reduced genome amongst a multipartite beetle microbiome.</title>
        <authorList>
            <person name="Waterworth S.C."/>
            <person name="Florez L.V."/>
            <person name="Rees E.R."/>
            <person name="Hertweck C."/>
            <person name="Kaltenpoth M."/>
            <person name="Kwan J.C."/>
        </authorList>
    </citation>
    <scope>NUCLEOTIDE SEQUENCE [LARGE SCALE GENOMIC DNA]</scope>
</reference>
<keyword evidence="2" id="KW-0812">Transmembrane</keyword>
<dbReference type="InterPro" id="IPR021296">
    <property type="entry name" value="DUF2868"/>
</dbReference>
<dbReference type="Proteomes" id="UP000461670">
    <property type="component" value="Unassembled WGS sequence"/>
</dbReference>
<comment type="caution">
    <text evidence="3">The sequence shown here is derived from an EMBL/GenBank/DDBJ whole genome shotgun (WGS) entry which is preliminary data.</text>
</comment>
<feature type="compositionally biased region" description="Low complexity" evidence="1">
    <location>
        <begin position="1"/>
        <end position="10"/>
    </location>
</feature>
<keyword evidence="2" id="KW-1133">Transmembrane helix</keyword>
<dbReference type="AlphaFoldDB" id="A0A7V8FMR0"/>
<feature type="transmembrane region" description="Helical" evidence="2">
    <location>
        <begin position="289"/>
        <end position="314"/>
    </location>
</feature>
<dbReference type="EMBL" id="WNDQ01000037">
    <property type="protein sequence ID" value="KAF1020325.1"/>
    <property type="molecule type" value="Genomic_DNA"/>
</dbReference>
<feature type="transmembrane region" description="Helical" evidence="2">
    <location>
        <begin position="204"/>
        <end position="230"/>
    </location>
</feature>
<protein>
    <submittedName>
        <fullName evidence="3">Putative membrane protein</fullName>
    </submittedName>
</protein>
<accession>A0A7V8FMR0</accession>
<gene>
    <name evidence="3" type="ORF">GAK30_02572</name>
</gene>
<evidence type="ECO:0000256" key="2">
    <source>
        <dbReference type="SAM" id="Phobius"/>
    </source>
</evidence>
<evidence type="ECO:0000256" key="1">
    <source>
        <dbReference type="SAM" id="MobiDB-lite"/>
    </source>
</evidence>
<feature type="transmembrane region" description="Helical" evidence="2">
    <location>
        <begin position="92"/>
        <end position="113"/>
    </location>
</feature>
<feature type="compositionally biased region" description="Pro residues" evidence="1">
    <location>
        <begin position="11"/>
        <end position="25"/>
    </location>
</feature>
<feature type="transmembrane region" description="Helical" evidence="2">
    <location>
        <begin position="133"/>
        <end position="154"/>
    </location>
</feature>
<proteinExistence type="predicted"/>
<organism evidence="3 4">
    <name type="scientific">Paracidovorax wautersii</name>
    <dbReference type="NCBI Taxonomy" id="1177982"/>
    <lineage>
        <taxon>Bacteria</taxon>
        <taxon>Pseudomonadati</taxon>
        <taxon>Pseudomonadota</taxon>
        <taxon>Betaproteobacteria</taxon>
        <taxon>Burkholderiales</taxon>
        <taxon>Comamonadaceae</taxon>
        <taxon>Paracidovorax</taxon>
    </lineage>
</organism>
<keyword evidence="2" id="KW-0472">Membrane</keyword>
<sequence>MPAVPVVSDVSPPPGDGARGLPPPDGLRSLWMTESVRLTEAHTGWLDDEQANREARAAAGGFGHRLQARAWSLGQRDGLVAAQSAWRQGAAWAALALAVLAIVSGLGLAWAAFGDDAVAGREATINVYRALGALLGLNWVMLLIWLLGLVLGAASGKRAASVGAIGWPARLWLSISARLSRDARAWQLGPALLAVLQRGRLLRWLAGLFSHGLWLLVLLVALGAVLLLLATRRYGFVWESTLLGDASFVALTQALGWLPAQLGFPRLEPGLIAASGQGLITDAAVRQQWALWLIGVVTVYGLLPRLLLLLACAWGWRRGVRRLRVDEDLPSHRLLRARLMPAGEALDVSDAAPTALDRHALEPGGVSGPGAQWTQDAVLFAVELGPDHEWPPALPEGVAGDVHDGGRLDSGGQRQRALDQLQRAPARRLQLVCDARHTPDRGTLRLLVDLARLAGESRVWLLPPPDGSPPDPGRWQSWQEALDGAGLRLADGVALAWLESGVTVPGTGSAA</sequence>
<evidence type="ECO:0000313" key="4">
    <source>
        <dbReference type="Proteomes" id="UP000461670"/>
    </source>
</evidence>
<evidence type="ECO:0000313" key="3">
    <source>
        <dbReference type="EMBL" id="KAF1020325.1"/>
    </source>
</evidence>